<gene>
    <name evidence="3" type="ORF">F3Y22_tig00006570pilonHSYRG00208</name>
</gene>
<comment type="caution">
    <text evidence="3">The sequence shown here is derived from an EMBL/GenBank/DDBJ whole genome shotgun (WGS) entry which is preliminary data.</text>
</comment>
<feature type="transmembrane region" description="Helical" evidence="2">
    <location>
        <begin position="33"/>
        <end position="54"/>
    </location>
</feature>
<organism evidence="3 4">
    <name type="scientific">Hibiscus syriacus</name>
    <name type="common">Rose of Sharon</name>
    <dbReference type="NCBI Taxonomy" id="106335"/>
    <lineage>
        <taxon>Eukaryota</taxon>
        <taxon>Viridiplantae</taxon>
        <taxon>Streptophyta</taxon>
        <taxon>Embryophyta</taxon>
        <taxon>Tracheophyta</taxon>
        <taxon>Spermatophyta</taxon>
        <taxon>Magnoliopsida</taxon>
        <taxon>eudicotyledons</taxon>
        <taxon>Gunneridae</taxon>
        <taxon>Pentapetalae</taxon>
        <taxon>rosids</taxon>
        <taxon>malvids</taxon>
        <taxon>Malvales</taxon>
        <taxon>Malvaceae</taxon>
        <taxon>Malvoideae</taxon>
        <taxon>Hibiscus</taxon>
    </lineage>
</organism>
<evidence type="ECO:0000313" key="4">
    <source>
        <dbReference type="Proteomes" id="UP000436088"/>
    </source>
</evidence>
<keyword evidence="2" id="KW-1133">Transmembrane helix</keyword>
<evidence type="ECO:0000313" key="3">
    <source>
        <dbReference type="EMBL" id="KAE8726681.1"/>
    </source>
</evidence>
<evidence type="ECO:0000256" key="2">
    <source>
        <dbReference type="SAM" id="Phobius"/>
    </source>
</evidence>
<keyword evidence="2" id="KW-0812">Transmembrane</keyword>
<sequence>MNGAGCAVCFPVVAVARGCSPGWSVRPSCSARFLFSFVFLFLCLPCWKLCSASFLDCDFVLLFFSLLMSVCCLVRCYACFMEKNERTQVPFASESSQTINKLISFSRDIVDRGFPLSAENFELPALKGIGSRERENESQESKGNQKDFVRGLHRAKGISKRSSRSTPTLGKGTKFESAGGDQRFGTLSLRPSMVLGVPRKALGQRSLSWGSELRRVAASWLSSPTFRTRMPIFKAISRPSITTHNLAWKAVQRPKLLLKPATQAPVCSRITPPHVAFIVPLCIAPSVLSLKHPCIAQTFVEWIITITTQIEPLKTTLFRCFKILQIKIPKRCFHLYSMLSNPALLSSWLSDWHNPMADAQGQPGSAGSGGVISRTGGYSADPSRRIFEMDFSGRALGQVDTAGFKNIFPYFKYFQNSI</sequence>
<protein>
    <submittedName>
        <fullName evidence="3">Uncharacterized protein</fullName>
    </submittedName>
</protein>
<proteinExistence type="predicted"/>
<dbReference type="EMBL" id="VEPZ02000351">
    <property type="protein sequence ID" value="KAE8726681.1"/>
    <property type="molecule type" value="Genomic_DNA"/>
</dbReference>
<reference evidence="3" key="1">
    <citation type="submission" date="2019-09" db="EMBL/GenBank/DDBJ databases">
        <title>Draft genome information of white flower Hibiscus syriacus.</title>
        <authorList>
            <person name="Kim Y.-M."/>
        </authorList>
    </citation>
    <scope>NUCLEOTIDE SEQUENCE [LARGE SCALE GENOMIC DNA]</scope>
    <source>
        <strain evidence="3">YM2019G1</strain>
    </source>
</reference>
<name>A0A6A3CGL3_HIBSY</name>
<accession>A0A6A3CGL3</accession>
<keyword evidence="4" id="KW-1185">Reference proteome</keyword>
<feature type="transmembrane region" description="Helical" evidence="2">
    <location>
        <begin position="60"/>
        <end position="78"/>
    </location>
</feature>
<feature type="region of interest" description="Disordered" evidence="1">
    <location>
        <begin position="155"/>
        <end position="183"/>
    </location>
</feature>
<evidence type="ECO:0000256" key="1">
    <source>
        <dbReference type="SAM" id="MobiDB-lite"/>
    </source>
</evidence>
<dbReference type="Proteomes" id="UP000436088">
    <property type="component" value="Unassembled WGS sequence"/>
</dbReference>
<keyword evidence="2" id="KW-0472">Membrane</keyword>
<dbReference type="AlphaFoldDB" id="A0A6A3CGL3"/>